<dbReference type="InterPro" id="IPR039361">
    <property type="entry name" value="Cyclin"/>
</dbReference>
<dbReference type="PROSITE" id="PS00292">
    <property type="entry name" value="CYCLINS"/>
    <property type="match status" value="1"/>
</dbReference>
<dbReference type="InterPro" id="IPR013763">
    <property type="entry name" value="Cyclin-like_dom"/>
</dbReference>
<dbReference type="InterPro" id="IPR006671">
    <property type="entry name" value="Cyclin_N"/>
</dbReference>
<evidence type="ECO:0000256" key="3">
    <source>
        <dbReference type="ARBA" id="ARBA00023127"/>
    </source>
</evidence>
<dbReference type="Pfam" id="PF00134">
    <property type="entry name" value="Cyclin_N"/>
    <property type="match status" value="1"/>
</dbReference>
<evidence type="ECO:0000313" key="7">
    <source>
        <dbReference type="EMBL" id="KAI5078377.1"/>
    </source>
</evidence>
<dbReference type="Pfam" id="PF02984">
    <property type="entry name" value="Cyclin_C"/>
    <property type="match status" value="1"/>
</dbReference>
<dbReference type="SUPFAM" id="SSF47954">
    <property type="entry name" value="Cyclin-like"/>
    <property type="match status" value="1"/>
</dbReference>
<dbReference type="GO" id="GO:0051301">
    <property type="term" value="P:cell division"/>
    <property type="evidence" value="ECO:0007669"/>
    <property type="project" value="UniProtKB-KW"/>
</dbReference>
<dbReference type="EMBL" id="JABFUD020000006">
    <property type="protein sequence ID" value="KAI5078377.1"/>
    <property type="molecule type" value="Genomic_DNA"/>
</dbReference>
<comment type="similarity">
    <text evidence="1">Belongs to the cyclin family. Cyclin D subfamily.</text>
</comment>
<protein>
    <recommendedName>
        <fullName evidence="6">Cyclin-like domain-containing protein</fullName>
    </recommendedName>
</protein>
<name>A0A9D4V305_ADICA</name>
<dbReference type="AlphaFoldDB" id="A0A9D4V305"/>
<dbReference type="InterPro" id="IPR004367">
    <property type="entry name" value="Cyclin_C-dom"/>
</dbReference>
<keyword evidence="4" id="KW-0131">Cell cycle</keyword>
<evidence type="ECO:0000256" key="2">
    <source>
        <dbReference type="ARBA" id="ARBA00022618"/>
    </source>
</evidence>
<dbReference type="InterPro" id="IPR048258">
    <property type="entry name" value="Cyclins_cyclin-box"/>
</dbReference>
<feature type="domain" description="Cyclin-like" evidence="6">
    <location>
        <begin position="194"/>
        <end position="281"/>
    </location>
</feature>
<keyword evidence="2" id="KW-0132">Cell division</keyword>
<proteinExistence type="inferred from homology"/>
<evidence type="ECO:0000256" key="1">
    <source>
        <dbReference type="ARBA" id="ARBA00009065"/>
    </source>
</evidence>
<gene>
    <name evidence="7" type="ORF">GOP47_0006048</name>
</gene>
<dbReference type="Proteomes" id="UP000886520">
    <property type="component" value="Chromosome 6"/>
</dbReference>
<dbReference type="SMART" id="SM00385">
    <property type="entry name" value="CYCLIN"/>
    <property type="match status" value="2"/>
</dbReference>
<dbReference type="PANTHER" id="PTHR10177">
    <property type="entry name" value="CYCLINS"/>
    <property type="match status" value="1"/>
</dbReference>
<comment type="caution">
    <text evidence="7">The sequence shown here is derived from an EMBL/GenBank/DDBJ whole genome shotgun (WGS) entry which is preliminary data.</text>
</comment>
<accession>A0A9D4V305</accession>
<dbReference type="FunFam" id="1.10.472.10:FF:000060">
    <property type="entry name" value="D6-type cyclin"/>
    <property type="match status" value="1"/>
</dbReference>
<organism evidence="7 8">
    <name type="scientific">Adiantum capillus-veneris</name>
    <name type="common">Maidenhair fern</name>
    <dbReference type="NCBI Taxonomy" id="13818"/>
    <lineage>
        <taxon>Eukaryota</taxon>
        <taxon>Viridiplantae</taxon>
        <taxon>Streptophyta</taxon>
        <taxon>Embryophyta</taxon>
        <taxon>Tracheophyta</taxon>
        <taxon>Polypodiopsida</taxon>
        <taxon>Polypodiidae</taxon>
        <taxon>Polypodiales</taxon>
        <taxon>Pteridineae</taxon>
        <taxon>Pteridaceae</taxon>
        <taxon>Vittarioideae</taxon>
        <taxon>Adiantum</taxon>
    </lineage>
</organism>
<feature type="domain" description="Cyclin-like" evidence="6">
    <location>
        <begin position="92"/>
        <end position="180"/>
    </location>
</feature>
<dbReference type="OrthoDB" id="5590282at2759"/>
<evidence type="ECO:0000259" key="6">
    <source>
        <dbReference type="SMART" id="SM00385"/>
    </source>
</evidence>
<dbReference type="InterPro" id="IPR036915">
    <property type="entry name" value="Cyclin-like_sf"/>
</dbReference>
<sequence length="381" mass="42674">MALCFDRVVTSLLCTEDARESEWEDNTGCSNCDLLGCKQRGKEIFDMPSMEDDDFITLLMQKEDILMNKSRDYIDSYEGKDAELQMRAHMVNWMLDVHAHYGFSAQTAFLSVSYFDRFLSKHANSRGKTWFLQLVAISSISLAVKLQETEVPLLSDLQVGDIQYAFESCTIQRMELLIMSTLNWEMISVTPFSYLLYLLQKTYFLNGLSQALISRSDELILRSCRDFRFVAYSPSVAAVASLVSACKEEVPSQAACLQRALLSVWPMKEREVMEWTRLMEEMLQGDPFWSPPAHKVALWKSSAPQSPMGVLDAACFSSESCDRTLNTSSTTVCGSMSPGMRSSMMTNNALHPISLTGTKVSSAFNDVVAASLTSSLPPQLP</sequence>
<evidence type="ECO:0000313" key="8">
    <source>
        <dbReference type="Proteomes" id="UP000886520"/>
    </source>
</evidence>
<keyword evidence="8" id="KW-1185">Reference proteome</keyword>
<reference evidence="7" key="1">
    <citation type="submission" date="2021-01" db="EMBL/GenBank/DDBJ databases">
        <title>Adiantum capillus-veneris genome.</title>
        <authorList>
            <person name="Fang Y."/>
            <person name="Liao Q."/>
        </authorList>
    </citation>
    <scope>NUCLEOTIDE SEQUENCE</scope>
    <source>
        <strain evidence="7">H3</strain>
        <tissue evidence="7">Leaf</tissue>
    </source>
</reference>
<dbReference type="Gene3D" id="1.10.472.10">
    <property type="entry name" value="Cyclin-like"/>
    <property type="match status" value="2"/>
</dbReference>
<evidence type="ECO:0000256" key="5">
    <source>
        <dbReference type="RuleBase" id="RU000383"/>
    </source>
</evidence>
<dbReference type="CDD" id="cd20544">
    <property type="entry name" value="CYCLIN_AtCycD-like_rpt2"/>
    <property type="match status" value="1"/>
</dbReference>
<dbReference type="CDD" id="cd20543">
    <property type="entry name" value="CYCLIN_AtCycD-like_rpt1"/>
    <property type="match status" value="1"/>
</dbReference>
<evidence type="ECO:0000256" key="4">
    <source>
        <dbReference type="ARBA" id="ARBA00023306"/>
    </source>
</evidence>
<keyword evidence="3 5" id="KW-0195">Cyclin</keyword>